<evidence type="ECO:0000256" key="4">
    <source>
        <dbReference type="ARBA" id="ARBA00022692"/>
    </source>
</evidence>
<dbReference type="RefSeq" id="WP_016781293.1">
    <property type="nucleotide sequence ID" value="NZ_CP064354.1"/>
</dbReference>
<gene>
    <name evidence="10" type="ORF">HBN89_19215</name>
    <name evidence="11" type="ORF">I5R27_10530</name>
</gene>
<dbReference type="AlphaFoldDB" id="A0A9Q5FS26"/>
<dbReference type="GeneID" id="72388219"/>
<comment type="subcellular location">
    <subcellularLocation>
        <location evidence="1">Membrane</location>
        <topology evidence="1">Multi-pass membrane protein</topology>
    </subcellularLocation>
</comment>
<feature type="transmembrane region" description="Helical" evidence="8">
    <location>
        <begin position="179"/>
        <end position="197"/>
    </location>
</feature>
<dbReference type="SUPFAM" id="SSF103473">
    <property type="entry name" value="MFS general substrate transporter"/>
    <property type="match status" value="1"/>
</dbReference>
<dbReference type="InterPro" id="IPR036259">
    <property type="entry name" value="MFS_trans_sf"/>
</dbReference>
<dbReference type="InterPro" id="IPR050814">
    <property type="entry name" value="Myo-inositol_Transporter"/>
</dbReference>
<feature type="transmembrane region" description="Helical" evidence="8">
    <location>
        <begin position="60"/>
        <end position="80"/>
    </location>
</feature>
<reference evidence="10" key="2">
    <citation type="submission" date="2020-03" db="EMBL/GenBank/DDBJ databases">
        <authorList>
            <person name="Maier C."/>
            <person name="Huptas C."/>
            <person name="von Neubeck M."/>
            <person name="Scherer S."/>
            <person name="Wenning M."/>
            <person name="Lucking G."/>
        </authorList>
    </citation>
    <scope>NUCLEOTIDE SEQUENCE</scope>
    <source>
        <strain evidence="10">WS 5094</strain>
    </source>
</reference>
<dbReference type="Pfam" id="PF00083">
    <property type="entry name" value="Sugar_tr"/>
    <property type="match status" value="1"/>
</dbReference>
<evidence type="ECO:0000256" key="7">
    <source>
        <dbReference type="RuleBase" id="RU003346"/>
    </source>
</evidence>
<evidence type="ECO:0000256" key="5">
    <source>
        <dbReference type="ARBA" id="ARBA00022989"/>
    </source>
</evidence>
<dbReference type="OrthoDB" id="5368493at2"/>
<dbReference type="EMBL" id="JAAQYX010000031">
    <property type="protein sequence ID" value="NNB51384.1"/>
    <property type="molecule type" value="Genomic_DNA"/>
</dbReference>
<dbReference type="GO" id="GO:0016020">
    <property type="term" value="C:membrane"/>
    <property type="evidence" value="ECO:0007669"/>
    <property type="project" value="UniProtKB-SubCell"/>
</dbReference>
<feature type="domain" description="Major facilitator superfamily (MFS) profile" evidence="9">
    <location>
        <begin position="18"/>
        <end position="449"/>
    </location>
</feature>
<feature type="transmembrane region" description="Helical" evidence="8">
    <location>
        <begin position="425"/>
        <end position="445"/>
    </location>
</feature>
<accession>A0A9Q5FS26</accession>
<dbReference type="PROSITE" id="PS50850">
    <property type="entry name" value="MFS"/>
    <property type="match status" value="1"/>
</dbReference>
<evidence type="ECO:0000313" key="11">
    <source>
        <dbReference type="EMBL" id="QPL33486.1"/>
    </source>
</evidence>
<keyword evidence="3 7" id="KW-0813">Transport</keyword>
<feature type="transmembrane region" description="Helical" evidence="8">
    <location>
        <begin position="262"/>
        <end position="284"/>
    </location>
</feature>
<organism evidence="10 12">
    <name type="scientific">Pseudomonas fragi</name>
    <dbReference type="NCBI Taxonomy" id="296"/>
    <lineage>
        <taxon>Bacteria</taxon>
        <taxon>Pseudomonadati</taxon>
        <taxon>Pseudomonadota</taxon>
        <taxon>Gammaproteobacteria</taxon>
        <taxon>Pseudomonadales</taxon>
        <taxon>Pseudomonadaceae</taxon>
        <taxon>Pseudomonas</taxon>
    </lineage>
</organism>
<reference evidence="11 13" key="3">
    <citation type="submission" date="2020-11" db="EMBL/GenBank/DDBJ databases">
        <title>The Complete Genome of Pseudomonas fragi A13BB.</title>
        <authorList>
            <person name="Awolope O.K."/>
            <person name="O'Driscoll N.H."/>
            <person name="Di Salvo A."/>
            <person name="Lamb A.J."/>
        </authorList>
    </citation>
    <scope>NUCLEOTIDE SEQUENCE [LARGE SCALE GENOMIC DNA]</scope>
    <source>
        <strain evidence="11 13">A13BB</strain>
    </source>
</reference>
<feature type="transmembrane region" description="Helical" evidence="8">
    <location>
        <begin position="360"/>
        <end position="383"/>
    </location>
</feature>
<evidence type="ECO:0000256" key="8">
    <source>
        <dbReference type="SAM" id="Phobius"/>
    </source>
</evidence>
<dbReference type="PRINTS" id="PR00171">
    <property type="entry name" value="SUGRTRNSPORT"/>
</dbReference>
<evidence type="ECO:0000313" key="12">
    <source>
        <dbReference type="Proteomes" id="UP000564604"/>
    </source>
</evidence>
<dbReference type="EMBL" id="CP065202">
    <property type="protein sequence ID" value="QPL33486.1"/>
    <property type="molecule type" value="Genomic_DNA"/>
</dbReference>
<evidence type="ECO:0000313" key="10">
    <source>
        <dbReference type="EMBL" id="NNB51384.1"/>
    </source>
</evidence>
<feature type="transmembrane region" description="Helical" evidence="8">
    <location>
        <begin position="118"/>
        <end position="140"/>
    </location>
</feature>
<feature type="transmembrane region" description="Helical" evidence="8">
    <location>
        <begin position="328"/>
        <end position="348"/>
    </location>
</feature>
<dbReference type="InterPro" id="IPR003663">
    <property type="entry name" value="Sugar/inositol_transpt"/>
</dbReference>
<keyword evidence="4 8" id="KW-0812">Transmembrane</keyword>
<feature type="transmembrane region" description="Helical" evidence="8">
    <location>
        <begin position="92"/>
        <end position="112"/>
    </location>
</feature>
<feature type="transmembrane region" description="Helical" evidence="8">
    <location>
        <begin position="296"/>
        <end position="321"/>
    </location>
</feature>
<dbReference type="PANTHER" id="PTHR48020">
    <property type="entry name" value="PROTON MYO-INOSITOL COTRANSPORTER"/>
    <property type="match status" value="1"/>
</dbReference>
<comment type="similarity">
    <text evidence="2 7">Belongs to the major facilitator superfamily. Sugar transporter (TC 2.A.1.1) family.</text>
</comment>
<dbReference type="Proteomes" id="UP000594467">
    <property type="component" value="Chromosome"/>
</dbReference>
<evidence type="ECO:0000256" key="6">
    <source>
        <dbReference type="ARBA" id="ARBA00023136"/>
    </source>
</evidence>
<dbReference type="GO" id="GO:0022857">
    <property type="term" value="F:transmembrane transporter activity"/>
    <property type="evidence" value="ECO:0007669"/>
    <property type="project" value="InterPro"/>
</dbReference>
<dbReference type="InterPro" id="IPR005828">
    <property type="entry name" value="MFS_sugar_transport-like"/>
</dbReference>
<evidence type="ECO:0000259" key="9">
    <source>
        <dbReference type="PROSITE" id="PS50850"/>
    </source>
</evidence>
<dbReference type="NCBIfam" id="TIGR00879">
    <property type="entry name" value="SP"/>
    <property type="match status" value="1"/>
</dbReference>
<feature type="transmembrane region" description="Helical" evidence="8">
    <location>
        <begin position="14"/>
        <end position="40"/>
    </location>
</feature>
<name>A0A9Q5FS26_PSEFR</name>
<keyword evidence="5 8" id="KW-1133">Transmembrane helix</keyword>
<evidence type="ECO:0000256" key="1">
    <source>
        <dbReference type="ARBA" id="ARBA00004141"/>
    </source>
</evidence>
<keyword evidence="6 8" id="KW-0472">Membrane</keyword>
<reference evidence="10 12" key="1">
    <citation type="journal article" date="2020" name="Front. Microbiol.">
        <title>Genetic Organization of the aprX-lipA2 Operon Affects the Proteolytic Potential of Pseudomonas Species in Milk.</title>
        <authorList>
            <person name="Maier C."/>
            <person name="Huptas C."/>
            <person name="von Neubeck M."/>
            <person name="Scherer S."/>
            <person name="Wenning M."/>
            <person name="Lucking G."/>
        </authorList>
    </citation>
    <scope>NUCLEOTIDE SEQUENCE [LARGE SCALE GENOMIC DNA]</scope>
    <source>
        <strain evidence="10 12">WS 5094</strain>
    </source>
</reference>
<dbReference type="PROSITE" id="PS00217">
    <property type="entry name" value="SUGAR_TRANSPORT_2"/>
    <property type="match status" value="1"/>
</dbReference>
<evidence type="ECO:0000313" key="13">
    <source>
        <dbReference type="Proteomes" id="UP000594467"/>
    </source>
</evidence>
<dbReference type="PANTHER" id="PTHR48020:SF12">
    <property type="entry name" value="PROTON MYO-INOSITOL COTRANSPORTER"/>
    <property type="match status" value="1"/>
</dbReference>
<protein>
    <submittedName>
        <fullName evidence="10">Sugar porter family MFS transporter</fullName>
    </submittedName>
</protein>
<dbReference type="InterPro" id="IPR005829">
    <property type="entry name" value="Sugar_transporter_CS"/>
</dbReference>
<sequence length="479" mass="51445">MSNHPTTASASSKILWRIAAITTMGSLAFGYDTGVISGALPFMALDASQGGLGLNPVSEGLVASALIFGGAFGALFAGHLSDRYGRLGVLKALAVLFALGALGTAVAPTLWAMVATRFILGIAVGGASSTVPVLIAELAAPRHRGRLVCQSEVMIVSGQCLAYIASASLAHLFDSPLTWRFMLAISLIPAVLLYVGMKLVPASPRWLVGKGRVDEARTILAGIRDTQAEVNSELTEIVEQCVKEQRQGTGLSALKEPWLLKLLGIGIALGFVLQFTGVNAFVYFTPMILKETGMGTHAALVATIGNGVVSVIAALIGMWLINRMGRRSMLLMGLIVVVLAQIFLGVVINFMPHSLLQSYMALSGVLVFLFFMQMCIGPVYWLLMSELFPNHVRGLMNGIAVSLFWVFNAIVAFLFPVLLSEMGGMTFFLFALINIGSIIFCTLWLPETKGMTLEQIEQHMQQRLSGRRWRAGEASANLY</sequence>
<evidence type="ECO:0000256" key="2">
    <source>
        <dbReference type="ARBA" id="ARBA00010992"/>
    </source>
</evidence>
<dbReference type="Proteomes" id="UP000564604">
    <property type="component" value="Unassembled WGS sequence"/>
</dbReference>
<feature type="transmembrane region" description="Helical" evidence="8">
    <location>
        <begin position="152"/>
        <end position="173"/>
    </location>
</feature>
<proteinExistence type="inferred from homology"/>
<feature type="transmembrane region" description="Helical" evidence="8">
    <location>
        <begin position="395"/>
        <end position="419"/>
    </location>
</feature>
<evidence type="ECO:0000256" key="3">
    <source>
        <dbReference type="ARBA" id="ARBA00022448"/>
    </source>
</evidence>
<dbReference type="Gene3D" id="1.20.1250.20">
    <property type="entry name" value="MFS general substrate transporter like domains"/>
    <property type="match status" value="1"/>
</dbReference>
<dbReference type="InterPro" id="IPR020846">
    <property type="entry name" value="MFS_dom"/>
</dbReference>